<evidence type="ECO:0000313" key="3">
    <source>
        <dbReference type="Proteomes" id="UP000267821"/>
    </source>
</evidence>
<keyword evidence="3" id="KW-1185">Reference proteome</keyword>
<comment type="similarity">
    <text evidence="1">Belongs to the NPR2 family.</text>
</comment>
<dbReference type="STRING" id="1051890.A0A3N4LX87"/>
<dbReference type="PANTHER" id="PTHR12991">
    <property type="entry name" value="NITROGEN PERMEASE REGULATOR 2/TUMOR SUPPRESSOR CANDIDATE 4"/>
    <property type="match status" value="1"/>
</dbReference>
<dbReference type="PANTHER" id="PTHR12991:SF10">
    <property type="entry name" value="GATOR COMPLEX PROTEIN NPRL2"/>
    <property type="match status" value="1"/>
</dbReference>
<organism evidence="2 3">
    <name type="scientific">Terfezia boudieri ATCC MYA-4762</name>
    <dbReference type="NCBI Taxonomy" id="1051890"/>
    <lineage>
        <taxon>Eukaryota</taxon>
        <taxon>Fungi</taxon>
        <taxon>Dikarya</taxon>
        <taxon>Ascomycota</taxon>
        <taxon>Pezizomycotina</taxon>
        <taxon>Pezizomycetes</taxon>
        <taxon>Pezizales</taxon>
        <taxon>Pezizaceae</taxon>
        <taxon>Terfezia</taxon>
    </lineage>
</organism>
<protein>
    <submittedName>
        <fullName evidence="2">Nitrogen permease regulator 2</fullName>
    </submittedName>
</protein>
<name>A0A3N4LX87_9PEZI</name>
<evidence type="ECO:0000256" key="1">
    <source>
        <dbReference type="ARBA" id="ARBA00008433"/>
    </source>
</evidence>
<evidence type="ECO:0000313" key="2">
    <source>
        <dbReference type="EMBL" id="RPB25281.1"/>
    </source>
</evidence>
<dbReference type="GO" id="GO:1990130">
    <property type="term" value="C:GATOR1 complex"/>
    <property type="evidence" value="ECO:0007669"/>
    <property type="project" value="TreeGrafter"/>
</dbReference>
<dbReference type="Proteomes" id="UP000267821">
    <property type="component" value="Unassembled WGS sequence"/>
</dbReference>
<dbReference type="GO" id="GO:0010508">
    <property type="term" value="P:positive regulation of autophagy"/>
    <property type="evidence" value="ECO:0007669"/>
    <property type="project" value="TreeGrafter"/>
</dbReference>
<dbReference type="EMBL" id="ML121538">
    <property type="protein sequence ID" value="RPB25281.1"/>
    <property type="molecule type" value="Genomic_DNA"/>
</dbReference>
<accession>A0A3N4LX87</accession>
<proteinExistence type="inferred from homology"/>
<sequence length="389" mass="44834">MIKSIFFAHFHTDKVPDGSVTTSPGSLHDPLFDFDTVSDYIIPKQELCDRLVTVCTNRFRILGYPMCIEDRKYDRNEYIFNIAIVLDETVDPSSYKSVVRKLAKLFRALEEQSGFLWDEVTRSGVYSLIEQVMEDLNNYCECMIPINDSNTINLKLFPIYAPPPPVKGYHVPICTVQLELIMDVNWDLTMQKIIPFIDGINSVKRISELADADYNLTQKCIEHLLYYNCLIMVDIFQFSSIYAVTAEITSLVNDPSLQEECINYISIHPTHPNIKPPSQKLSFTSIFELYASLRQGYTLKQWCMDNKDLLHGIDVRRFISFGVIKGILYRVHRYPVSDDPSHLDKKLPMAKFLDGNHHFDDICTELQISEKEAAERLAKGYGDIQIIDR</sequence>
<reference evidence="2 3" key="1">
    <citation type="journal article" date="2018" name="Nat. Ecol. Evol.">
        <title>Pezizomycetes genomes reveal the molecular basis of ectomycorrhizal truffle lifestyle.</title>
        <authorList>
            <person name="Murat C."/>
            <person name="Payen T."/>
            <person name="Noel B."/>
            <person name="Kuo A."/>
            <person name="Morin E."/>
            <person name="Chen J."/>
            <person name="Kohler A."/>
            <person name="Krizsan K."/>
            <person name="Balestrini R."/>
            <person name="Da Silva C."/>
            <person name="Montanini B."/>
            <person name="Hainaut M."/>
            <person name="Levati E."/>
            <person name="Barry K.W."/>
            <person name="Belfiori B."/>
            <person name="Cichocki N."/>
            <person name="Clum A."/>
            <person name="Dockter R.B."/>
            <person name="Fauchery L."/>
            <person name="Guy J."/>
            <person name="Iotti M."/>
            <person name="Le Tacon F."/>
            <person name="Lindquist E.A."/>
            <person name="Lipzen A."/>
            <person name="Malagnac F."/>
            <person name="Mello A."/>
            <person name="Molinier V."/>
            <person name="Miyauchi S."/>
            <person name="Poulain J."/>
            <person name="Riccioni C."/>
            <person name="Rubini A."/>
            <person name="Sitrit Y."/>
            <person name="Splivallo R."/>
            <person name="Traeger S."/>
            <person name="Wang M."/>
            <person name="Zifcakova L."/>
            <person name="Wipf D."/>
            <person name="Zambonelli A."/>
            <person name="Paolocci F."/>
            <person name="Nowrousian M."/>
            <person name="Ottonello S."/>
            <person name="Baldrian P."/>
            <person name="Spatafora J.W."/>
            <person name="Henrissat B."/>
            <person name="Nagy L.G."/>
            <person name="Aury J.M."/>
            <person name="Wincker P."/>
            <person name="Grigoriev I.V."/>
            <person name="Bonfante P."/>
            <person name="Martin F.M."/>
        </authorList>
    </citation>
    <scope>NUCLEOTIDE SEQUENCE [LARGE SCALE GENOMIC DNA]</scope>
    <source>
        <strain evidence="2 3">ATCC MYA-4762</strain>
    </source>
</reference>
<dbReference type="Pfam" id="PF06218">
    <property type="entry name" value="NPR2"/>
    <property type="match status" value="1"/>
</dbReference>
<dbReference type="InterPro" id="IPR009348">
    <property type="entry name" value="NPR2-like"/>
</dbReference>
<dbReference type="FunCoup" id="A0A3N4LX87">
    <property type="interactions" value="188"/>
</dbReference>
<dbReference type="GO" id="GO:0005774">
    <property type="term" value="C:vacuolar membrane"/>
    <property type="evidence" value="ECO:0007669"/>
    <property type="project" value="TreeGrafter"/>
</dbReference>
<dbReference type="OrthoDB" id="338854at2759"/>
<dbReference type="GO" id="GO:1904262">
    <property type="term" value="P:negative regulation of TORC1 signaling"/>
    <property type="evidence" value="ECO:0007669"/>
    <property type="project" value="TreeGrafter"/>
</dbReference>
<dbReference type="InParanoid" id="A0A3N4LX87"/>
<gene>
    <name evidence="2" type="ORF">L211DRAFT_861452</name>
</gene>
<dbReference type="GO" id="GO:0005096">
    <property type="term" value="F:GTPase activator activity"/>
    <property type="evidence" value="ECO:0007669"/>
    <property type="project" value="TreeGrafter"/>
</dbReference>
<dbReference type="AlphaFoldDB" id="A0A3N4LX87"/>